<evidence type="ECO:0000256" key="4">
    <source>
        <dbReference type="ARBA" id="ARBA00022801"/>
    </source>
</evidence>
<dbReference type="GO" id="GO:0008237">
    <property type="term" value="F:metallopeptidase activity"/>
    <property type="evidence" value="ECO:0007669"/>
    <property type="project" value="UniProtKB-KW"/>
</dbReference>
<keyword evidence="7" id="KW-0511">Multifunctional enzyme</keyword>
<keyword evidence="8" id="KW-0862">Zinc</keyword>
<dbReference type="RefSeq" id="XP_002777700.1">
    <property type="nucleotide sequence ID" value="XM_002777654.1"/>
</dbReference>
<dbReference type="InterPro" id="IPR041588">
    <property type="entry name" value="Integrase_H2C2"/>
</dbReference>
<dbReference type="FunFam" id="1.10.340.70:FF:000001">
    <property type="entry name" value="Retrovirus-related Pol polyprotein from transposon gypsy-like Protein"/>
    <property type="match status" value="1"/>
</dbReference>
<dbReference type="SUPFAM" id="SSF57756">
    <property type="entry name" value="Retrovirus zinc finger-like domains"/>
    <property type="match status" value="1"/>
</dbReference>
<dbReference type="InterPro" id="IPR001878">
    <property type="entry name" value="Znf_CCHC"/>
</dbReference>
<dbReference type="Gene3D" id="4.10.60.10">
    <property type="entry name" value="Zinc finger, CCHC-type"/>
    <property type="match status" value="1"/>
</dbReference>
<dbReference type="EMBL" id="GG678232">
    <property type="protein sequence ID" value="EER09516.1"/>
    <property type="molecule type" value="Genomic_DNA"/>
</dbReference>
<dbReference type="SUPFAM" id="SSF53098">
    <property type="entry name" value="Ribonuclease H-like"/>
    <property type="match status" value="1"/>
</dbReference>
<dbReference type="InterPro" id="IPR043502">
    <property type="entry name" value="DNA/RNA_pol_sf"/>
</dbReference>
<evidence type="ECO:0000256" key="7">
    <source>
        <dbReference type="ARBA" id="ARBA00023268"/>
    </source>
</evidence>
<keyword evidence="8" id="KW-0863">Zinc-finger</keyword>
<protein>
    <submittedName>
        <fullName evidence="12">Retrovirus polyprotein, putative</fullName>
    </submittedName>
</protein>
<dbReference type="InterPro" id="IPR036397">
    <property type="entry name" value="RNaseH_sf"/>
</dbReference>
<dbReference type="Gene3D" id="3.30.70.270">
    <property type="match status" value="2"/>
</dbReference>
<dbReference type="InterPro" id="IPR041577">
    <property type="entry name" value="RT_RNaseH_2"/>
</dbReference>
<feature type="region of interest" description="Disordered" evidence="9">
    <location>
        <begin position="1369"/>
        <end position="1388"/>
    </location>
</feature>
<feature type="compositionally biased region" description="Low complexity" evidence="9">
    <location>
        <begin position="1521"/>
        <end position="1532"/>
    </location>
</feature>
<dbReference type="PANTHER" id="PTHR37984">
    <property type="entry name" value="PROTEIN CBG26694"/>
    <property type="match status" value="1"/>
</dbReference>
<dbReference type="PROSITE" id="PS50158">
    <property type="entry name" value="ZF_CCHC"/>
    <property type="match status" value="1"/>
</dbReference>
<keyword evidence="3" id="KW-0064">Aspartyl protease</keyword>
<feature type="compositionally biased region" description="Low complexity" evidence="9">
    <location>
        <begin position="1503"/>
        <end position="1513"/>
    </location>
</feature>
<feature type="compositionally biased region" description="Polar residues" evidence="9">
    <location>
        <begin position="1479"/>
        <end position="1490"/>
    </location>
</feature>
<evidence type="ECO:0000256" key="3">
    <source>
        <dbReference type="ARBA" id="ARBA00022750"/>
    </source>
</evidence>
<dbReference type="Gene3D" id="1.10.340.70">
    <property type="match status" value="1"/>
</dbReference>
<feature type="domain" description="CCHC-type" evidence="10">
    <location>
        <begin position="290"/>
        <end position="303"/>
    </location>
</feature>
<dbReference type="GO" id="GO:0008270">
    <property type="term" value="F:zinc ion binding"/>
    <property type="evidence" value="ECO:0007669"/>
    <property type="project" value="UniProtKB-KW"/>
</dbReference>
<keyword evidence="6" id="KW-0238">DNA-binding</keyword>
<dbReference type="PANTHER" id="PTHR37984:SF5">
    <property type="entry name" value="PROTEIN NYNRIN-LIKE"/>
    <property type="match status" value="1"/>
</dbReference>
<dbReference type="PROSITE" id="PS50994">
    <property type="entry name" value="INTEGRASE"/>
    <property type="match status" value="1"/>
</dbReference>
<dbReference type="GO" id="GO:0006508">
    <property type="term" value="P:proteolysis"/>
    <property type="evidence" value="ECO:0007669"/>
    <property type="project" value="UniProtKB-KW"/>
</dbReference>
<dbReference type="SUPFAM" id="SSF56672">
    <property type="entry name" value="DNA/RNA polymerases"/>
    <property type="match status" value="1"/>
</dbReference>
<evidence type="ECO:0000259" key="11">
    <source>
        <dbReference type="PROSITE" id="PS50994"/>
    </source>
</evidence>
<feature type="compositionally biased region" description="Polar residues" evidence="9">
    <location>
        <begin position="1433"/>
        <end position="1449"/>
    </location>
</feature>
<dbReference type="InParanoid" id="C5L1A9"/>
<evidence type="ECO:0000256" key="2">
    <source>
        <dbReference type="ARBA" id="ARBA00022670"/>
    </source>
</evidence>
<gene>
    <name evidence="12" type="ORF">Pmar_PMAR016447</name>
</gene>
<dbReference type="InterPro" id="IPR012337">
    <property type="entry name" value="RNaseH-like_sf"/>
</dbReference>
<dbReference type="Pfam" id="PF00665">
    <property type="entry name" value="rve"/>
    <property type="match status" value="1"/>
</dbReference>
<evidence type="ECO:0000256" key="5">
    <source>
        <dbReference type="ARBA" id="ARBA00023049"/>
    </source>
</evidence>
<keyword evidence="13" id="KW-1185">Reference proteome</keyword>
<dbReference type="SMART" id="SM00343">
    <property type="entry name" value="ZnF_C2HC"/>
    <property type="match status" value="2"/>
</dbReference>
<evidence type="ECO:0000259" key="10">
    <source>
        <dbReference type="PROSITE" id="PS50158"/>
    </source>
</evidence>
<name>C5L1A9_PERM5</name>
<dbReference type="InterPro" id="IPR036875">
    <property type="entry name" value="Znf_CCHC_sf"/>
</dbReference>
<feature type="compositionally biased region" description="Basic and acidic residues" evidence="9">
    <location>
        <begin position="1557"/>
        <end position="1567"/>
    </location>
</feature>
<evidence type="ECO:0000256" key="6">
    <source>
        <dbReference type="ARBA" id="ARBA00023125"/>
    </source>
</evidence>
<evidence type="ECO:0000256" key="9">
    <source>
        <dbReference type="SAM" id="MobiDB-lite"/>
    </source>
</evidence>
<evidence type="ECO:0000313" key="12">
    <source>
        <dbReference type="EMBL" id="EER09516.1"/>
    </source>
</evidence>
<dbReference type="GO" id="GO:0003677">
    <property type="term" value="F:DNA binding"/>
    <property type="evidence" value="ECO:0007669"/>
    <property type="project" value="UniProtKB-KW"/>
</dbReference>
<evidence type="ECO:0000256" key="1">
    <source>
        <dbReference type="ARBA" id="ARBA00001947"/>
    </source>
</evidence>
<dbReference type="InterPro" id="IPR001584">
    <property type="entry name" value="Integrase_cat-core"/>
</dbReference>
<dbReference type="SMART" id="SM01154">
    <property type="entry name" value="DUF1704"/>
    <property type="match status" value="1"/>
</dbReference>
<evidence type="ECO:0000313" key="13">
    <source>
        <dbReference type="Proteomes" id="UP000007800"/>
    </source>
</evidence>
<dbReference type="Gene3D" id="3.30.420.10">
    <property type="entry name" value="Ribonuclease H-like superfamily/Ribonuclease H"/>
    <property type="match status" value="1"/>
</dbReference>
<dbReference type="FunFam" id="3.30.420.10:FF:000032">
    <property type="entry name" value="Retrovirus-related Pol polyprotein from transposon 297-like Protein"/>
    <property type="match status" value="1"/>
</dbReference>
<keyword evidence="4" id="KW-0378">Hydrolase</keyword>
<feature type="domain" description="Integrase catalytic" evidence="11">
    <location>
        <begin position="1065"/>
        <end position="1225"/>
    </location>
</feature>
<sequence>MTNNTGDNRPQADEAAPLRISLSMPPAFDGISGSFKDWLRRYEQCALAAGWSTQQQAERLGLYLKEPFLSGWDAYAKKVNFEEDKKSLLKIFDHVRPHQALKQFQELRWSKGQHPALYAAALQRHLNRYYTKEKFPELSEADRTKNMEEMIIDRLKADLPPMVRFQLLLKEPKNLKEACIMCDSVLALDDVNPNTVAETPAKVATAAGVFGSQPADDSADTLTKADAKRIEQKLDRILGGMRRKSDDPKQQSDTNVTSTVALTRPRNCGICKAQDHPTYSCPNKKFSEGCYWCGKTGHLARDCYQNPNKVIHERCVPAGAKIQPVRGLELISAQGHSFDLLGAVALTLSLYDSTNLDNPCLPEADPPPPGPDLPPDIVVPMVFLVVKACVHPILLGSDFLAHYRMSVVYQELGPPLLQGVLKDRPIPSVTDAGRGYSVSATRRKPEPLKVPTHTPVPTGMIPGLCAHEIGTHLLRMLNNDLQPWRADRRLSGPKDNRPKLENHFATEEGLATLNALVQSDKRPNNAELYLWSPALRYWATVQGQNRSFVQLFHLLQRYVQDPVRRFKLCSRVKRGIRDTGIPRGACTLDQAYFLGAVDILRNLDSIDFVLLHYDILVFSPDAETHEDHLRQVFARLRAWGLTLSAEKCEFGCPSVPYLGHIFDGNGMRPDPTKVEAILRWPRPGNVADIRSFLGLAGYYRNFVPNFSDVARPIQRLVSEVGSETLALDTYWGQEQEESFRALKLRLAALPFLAYPDFGTPFELYTDASDYAIGAVLMQEGRPLGFFSRTLTGSQLNWHTYEKEAYGILQALIYFQHYHIGYPLTVTVYTDHEPLTWLAKAGSKKLERWLLAMQAYSFIVKYVPGKKNVCADALSRIRQLDDDTLPMEPMESEPLRTKPAKDVDTTRALVSVVAARRQLAACITALSARWSIDDIRREQDSDDVTRKVKERLSDPLPLRRTELTDLAFRPYKQLWNQLDVLDGLLIRRRKFDNEREPRFLPVIPPALRSDVVDAYHKEDGHFAVRKTLDKLKLHAYWPGMGTDLLNHEKTCPRCTQVKATVPRAPLGVMPIGKPWDLIAIDHLKVPPNDDNIRSLLVVQDYFTRWATAIPVKSEDTTEVVRALLDLFSIFGPPGRVHSDQGPAFESNALKIVLERLGVEKSHTTPYHPSGDGLVERFNRSLIGLLRTHVTDSYQWPMYLPSLLWHYNSSVHSATRFAPFTLMFGREPKSVFLPSLQALDQFSFDPFGYNEYVKALSIHLEDLVDLAHASASAAAQAYYDKKATARQFYVGQRVLVRRLGPQTGNKLEPKWSPGWFVVGQMPGQENKVLKLKHQDTLQVRVLSADYVAIDPLQPDAVPDALGIMRQDPLLRAGSPLPDPDLNNAPGPEPPVLPDVITDNVSPGDGYPMDPLAGPEIPPDPDALLWIEVDFPQPQPRNSRQEPLSETISTATPDDVSTGRSGEPHLPEEGSAGDLDGRVETSPAQTPSSSSCLQPDDNTDNSEFQSAPSPGSSSAVPSPPTSPPCEETAEAPATADVMETAAPSETASRPLGRGHRTRNPRREEALRVDPEDANDIPTTAPVPLVRRILRLSLLNLPDHRLDHKPMRDQAVMTDAMVSAHVDDSTALTTIEATNNYYDNDGDDASIDTDNSYGLGQPEDDESLQ</sequence>
<keyword evidence="8" id="KW-0479">Metal-binding</keyword>
<reference evidence="12 13" key="1">
    <citation type="submission" date="2008-07" db="EMBL/GenBank/DDBJ databases">
        <authorList>
            <person name="El-Sayed N."/>
            <person name="Caler E."/>
            <person name="Inman J."/>
            <person name="Amedeo P."/>
            <person name="Hass B."/>
            <person name="Wortman J."/>
        </authorList>
    </citation>
    <scope>NUCLEOTIDE SEQUENCE [LARGE SCALE GENOMIC DNA]</scope>
    <source>
        <strain evidence="13">ATCC 50983 / TXsc</strain>
    </source>
</reference>
<keyword evidence="5" id="KW-0482">Metalloprotease</keyword>
<evidence type="ECO:0000256" key="8">
    <source>
        <dbReference type="PROSITE-ProRule" id="PRU00047"/>
    </source>
</evidence>
<dbReference type="Pfam" id="PF17921">
    <property type="entry name" value="Integrase_H2C2"/>
    <property type="match status" value="1"/>
</dbReference>
<dbReference type="Pfam" id="PF17919">
    <property type="entry name" value="RT_RNaseH_2"/>
    <property type="match status" value="1"/>
</dbReference>
<comment type="cofactor">
    <cofactor evidence="1">
        <name>Zn(2+)</name>
        <dbReference type="ChEBI" id="CHEBI:29105"/>
    </cofactor>
</comment>
<dbReference type="FunFam" id="3.30.70.270:FF:000020">
    <property type="entry name" value="Transposon Tf2-6 polyprotein-like Protein"/>
    <property type="match status" value="1"/>
</dbReference>
<accession>C5L1A9</accession>
<keyword evidence="2" id="KW-0645">Protease</keyword>
<dbReference type="InterPro" id="IPR043128">
    <property type="entry name" value="Rev_trsase/Diguanyl_cyclase"/>
</dbReference>
<dbReference type="GO" id="GO:0004190">
    <property type="term" value="F:aspartic-type endopeptidase activity"/>
    <property type="evidence" value="ECO:0007669"/>
    <property type="project" value="UniProtKB-KW"/>
</dbReference>
<feature type="region of interest" description="Disordered" evidence="9">
    <location>
        <begin position="1430"/>
        <end position="1575"/>
    </location>
</feature>
<dbReference type="GO" id="GO:0015074">
    <property type="term" value="P:DNA integration"/>
    <property type="evidence" value="ECO:0007669"/>
    <property type="project" value="InterPro"/>
</dbReference>
<dbReference type="CDD" id="cd09274">
    <property type="entry name" value="RNase_HI_RT_Ty3"/>
    <property type="match status" value="1"/>
</dbReference>
<dbReference type="Pfam" id="PF00078">
    <property type="entry name" value="RVT_1"/>
    <property type="match status" value="1"/>
</dbReference>
<dbReference type="Proteomes" id="UP000007800">
    <property type="component" value="Unassembled WGS sequence"/>
</dbReference>
<proteinExistence type="predicted"/>
<dbReference type="OrthoDB" id="10030726at2759"/>
<organism evidence="13">
    <name type="scientific">Perkinsus marinus (strain ATCC 50983 / TXsc)</name>
    <dbReference type="NCBI Taxonomy" id="423536"/>
    <lineage>
        <taxon>Eukaryota</taxon>
        <taxon>Sar</taxon>
        <taxon>Alveolata</taxon>
        <taxon>Perkinsozoa</taxon>
        <taxon>Perkinsea</taxon>
        <taxon>Perkinsida</taxon>
        <taxon>Perkinsidae</taxon>
        <taxon>Perkinsus</taxon>
    </lineage>
</organism>
<dbReference type="GeneID" id="9052412"/>
<dbReference type="InterPro" id="IPR000477">
    <property type="entry name" value="RT_dom"/>
</dbReference>
<feature type="region of interest" description="Disordered" evidence="9">
    <location>
        <begin position="1632"/>
        <end position="1661"/>
    </location>
</feature>
<dbReference type="InterPro" id="IPR012548">
    <property type="entry name" value="MATCAP"/>
</dbReference>
<dbReference type="InterPro" id="IPR050951">
    <property type="entry name" value="Retrovirus_Pol_polyprotein"/>
</dbReference>